<proteinExistence type="predicted"/>
<evidence type="ECO:0000313" key="1">
    <source>
        <dbReference type="Proteomes" id="UP000095286"/>
    </source>
</evidence>
<sequence>MQFNFIILSIALVATTLAYPIADQERGMFEEEELREGIELIKNLSPAAKEGVEAIHKNVDQTRSAEEAAYDAFFAGATVTAADKTAYESFKAFVTTKETELLNAIDTAIASSPLTETQKALYTTCKNIYANKNLSIKQVKEDLKSAADAADQINAGDRKAVETFIMETIKSQIKGASA</sequence>
<name>A0AC35TYS6_9BILA</name>
<evidence type="ECO:0000313" key="2">
    <source>
        <dbReference type="WBParaSite" id="RSKR_0000549300.1"/>
    </source>
</evidence>
<protein>
    <submittedName>
        <fullName evidence="2">DUF148 domain-containing protein</fullName>
    </submittedName>
</protein>
<dbReference type="Proteomes" id="UP000095286">
    <property type="component" value="Unplaced"/>
</dbReference>
<reference evidence="2" key="1">
    <citation type="submission" date="2016-11" db="UniProtKB">
        <authorList>
            <consortium name="WormBaseParasite"/>
        </authorList>
    </citation>
    <scope>IDENTIFICATION</scope>
    <source>
        <strain evidence="2">KR3021</strain>
    </source>
</reference>
<dbReference type="WBParaSite" id="RSKR_0000549300.1">
    <property type="protein sequence ID" value="RSKR_0000549300.1"/>
    <property type="gene ID" value="RSKR_0000549300"/>
</dbReference>
<organism evidence="1 2">
    <name type="scientific">Rhabditophanes sp. KR3021</name>
    <dbReference type="NCBI Taxonomy" id="114890"/>
    <lineage>
        <taxon>Eukaryota</taxon>
        <taxon>Metazoa</taxon>
        <taxon>Ecdysozoa</taxon>
        <taxon>Nematoda</taxon>
        <taxon>Chromadorea</taxon>
        <taxon>Rhabditida</taxon>
        <taxon>Tylenchina</taxon>
        <taxon>Panagrolaimomorpha</taxon>
        <taxon>Strongyloidoidea</taxon>
        <taxon>Alloionematidae</taxon>
        <taxon>Rhabditophanes</taxon>
    </lineage>
</organism>
<accession>A0AC35TYS6</accession>